<sequence length="131" mass="14220">MAKEKLTISKFREHFPEFTEGLYPDTAVQIRLNLAYAFFNPEVWADDIVREHAICLYVAHFLKMVGSSSSGGNGIDGNALGVVNSKSVDGASVSFDVSQGSNADAGLYNTTAYGRELWDLMYLFGAGGVQL</sequence>
<protein>
    <submittedName>
        <fullName evidence="1">Head to tail adaptor</fullName>
    </submittedName>
</protein>
<evidence type="ECO:0000313" key="1">
    <source>
        <dbReference type="EMBL" id="DAE00596.1"/>
    </source>
</evidence>
<accession>A0A8S5P2X6</accession>
<organism evidence="1">
    <name type="scientific">Myoviridae sp. ctakU3</name>
    <dbReference type="NCBI Taxonomy" id="2825135"/>
    <lineage>
        <taxon>Viruses</taxon>
        <taxon>Duplodnaviria</taxon>
        <taxon>Heunggongvirae</taxon>
        <taxon>Uroviricota</taxon>
        <taxon>Caudoviricetes</taxon>
    </lineage>
</organism>
<name>A0A8S5P2X6_9CAUD</name>
<dbReference type="Pfam" id="PF13262">
    <property type="entry name" value="DUF4054"/>
    <property type="match status" value="1"/>
</dbReference>
<reference evidence="1" key="1">
    <citation type="journal article" date="2021" name="Proc. Natl. Acad. Sci. U.S.A.">
        <title>A Catalog of Tens of Thousands of Viruses from Human Metagenomes Reveals Hidden Associations with Chronic Diseases.</title>
        <authorList>
            <person name="Tisza M.J."/>
            <person name="Buck C.B."/>
        </authorList>
    </citation>
    <scope>NUCLEOTIDE SEQUENCE</scope>
    <source>
        <strain evidence="1">CtakU3</strain>
    </source>
</reference>
<proteinExistence type="predicted"/>
<dbReference type="InterPro" id="IPR025127">
    <property type="entry name" value="DUF4054"/>
</dbReference>
<dbReference type="EMBL" id="BK015306">
    <property type="protein sequence ID" value="DAE00596.1"/>
    <property type="molecule type" value="Genomic_DNA"/>
</dbReference>